<dbReference type="PANTHER" id="PTHR46922:SF4">
    <property type="entry name" value="DHHA1 DOMAIN PROTEIN"/>
    <property type="match status" value="1"/>
</dbReference>
<dbReference type="InterPro" id="IPR038763">
    <property type="entry name" value="DHH_sf"/>
</dbReference>
<dbReference type="EMBL" id="UINC01075783">
    <property type="protein sequence ID" value="SVC14308.1"/>
    <property type="molecule type" value="Genomic_DNA"/>
</dbReference>
<dbReference type="SUPFAM" id="SSF64182">
    <property type="entry name" value="DHH phosphoesterases"/>
    <property type="match status" value="1"/>
</dbReference>
<name>A0A382JR53_9ZZZZ</name>
<accession>A0A382JR53</accession>
<sequence length="270" mass="30704">MKVLYHDGCDDGFGAAYAIWLKHGCQAEYIPAQHGQPFPDVSFGETVYVVDFSYPRDILQSVAARCKLIVLDHHKTAMDDLVDLPFAHFDMNKSGAVLAWEYFHPNKPIPLLLEYVQDYDLWTKELPHTEENKAWRRSFPRTFDSWEEMDLVVSSDCRWKTEGQAILRSERIQIQHRVAKAFEVTIDTHVVLAVNETQYVSEVAGELAKDTRYPFGACFSVQDDGLKIWSLRSDRNLGDFDVSAVAKLRGGGGHRNAAGFKESVEHPILL</sequence>
<reference evidence="1" key="1">
    <citation type="submission" date="2018-05" db="EMBL/GenBank/DDBJ databases">
        <authorList>
            <person name="Lanie J.A."/>
            <person name="Ng W.-L."/>
            <person name="Kazmierczak K.M."/>
            <person name="Andrzejewski T.M."/>
            <person name="Davidsen T.M."/>
            <person name="Wayne K.J."/>
            <person name="Tettelin H."/>
            <person name="Glass J.I."/>
            <person name="Rusch D."/>
            <person name="Podicherti R."/>
            <person name="Tsui H.-C.T."/>
            <person name="Winkler M.E."/>
        </authorList>
    </citation>
    <scope>NUCLEOTIDE SEQUENCE</scope>
</reference>
<evidence type="ECO:0000313" key="1">
    <source>
        <dbReference type="EMBL" id="SVC14308.1"/>
    </source>
</evidence>
<dbReference type="Gene3D" id="3.10.310.30">
    <property type="match status" value="1"/>
</dbReference>
<dbReference type="AlphaFoldDB" id="A0A382JR53"/>
<feature type="non-terminal residue" evidence="1">
    <location>
        <position position="270"/>
    </location>
</feature>
<organism evidence="1">
    <name type="scientific">marine metagenome</name>
    <dbReference type="NCBI Taxonomy" id="408172"/>
    <lineage>
        <taxon>unclassified sequences</taxon>
        <taxon>metagenomes</taxon>
        <taxon>ecological metagenomes</taxon>
    </lineage>
</organism>
<evidence type="ECO:0008006" key="2">
    <source>
        <dbReference type="Google" id="ProtNLM"/>
    </source>
</evidence>
<dbReference type="PANTHER" id="PTHR46922">
    <property type="entry name" value="DHHA1 DOMAIN PROTEIN"/>
    <property type="match status" value="1"/>
</dbReference>
<protein>
    <recommendedName>
        <fullName evidence="2">DHHA1 domain-containing protein</fullName>
    </recommendedName>
</protein>
<gene>
    <name evidence="1" type="ORF">METZ01_LOCUS267162</name>
</gene>
<proteinExistence type="predicted"/>